<proteinExistence type="predicted"/>
<sequence>MNRIKDSLHLLIFKTFRAQRNKIRPKLSVIGLSVGQPKVLQYLSEHTECMQKDLANYCDVEPATISKMLDTMEKNGLVKREDRKENRRAFRIVLTEEGELRLAAWEEICRSVDAVSLNGFTPEEERQFKDYLCRMYENLTGKVLE</sequence>
<evidence type="ECO:0000313" key="5">
    <source>
        <dbReference type="EMBL" id="MBU9735243.1"/>
    </source>
</evidence>
<evidence type="ECO:0000256" key="3">
    <source>
        <dbReference type="ARBA" id="ARBA00023163"/>
    </source>
</evidence>
<dbReference type="InterPro" id="IPR036388">
    <property type="entry name" value="WH-like_DNA-bd_sf"/>
</dbReference>
<gene>
    <name evidence="5" type="ORF">KTH89_01770</name>
</gene>
<comment type="caution">
    <text evidence="5">The sequence shown here is derived from an EMBL/GenBank/DDBJ whole genome shotgun (WGS) entry which is preliminary data.</text>
</comment>
<dbReference type="Proteomes" id="UP000712157">
    <property type="component" value="Unassembled WGS sequence"/>
</dbReference>
<organism evidence="5 6">
    <name type="scientific">Diplocloster agilis</name>
    <dbReference type="NCBI Taxonomy" id="2850323"/>
    <lineage>
        <taxon>Bacteria</taxon>
        <taxon>Bacillati</taxon>
        <taxon>Bacillota</taxon>
        <taxon>Clostridia</taxon>
        <taxon>Lachnospirales</taxon>
        <taxon>Lachnospiraceae</taxon>
        <taxon>Diplocloster</taxon>
    </lineage>
</organism>
<dbReference type="EMBL" id="JAHQCW010000002">
    <property type="protein sequence ID" value="MBU9735243.1"/>
    <property type="molecule type" value="Genomic_DNA"/>
</dbReference>
<dbReference type="RefSeq" id="WP_238720399.1">
    <property type="nucleotide sequence ID" value="NZ_JAHQCW010000002.1"/>
</dbReference>
<dbReference type="InterPro" id="IPR023187">
    <property type="entry name" value="Tscrpt_reg_MarR-type_CS"/>
</dbReference>
<dbReference type="GO" id="GO:0003677">
    <property type="term" value="F:DNA binding"/>
    <property type="evidence" value="ECO:0007669"/>
    <property type="project" value="UniProtKB-KW"/>
</dbReference>
<dbReference type="AlphaFoldDB" id="A0A949NFJ6"/>
<accession>A0A949NFJ6</accession>
<name>A0A949NFJ6_9FIRM</name>
<feature type="domain" description="HTH marR-type" evidence="4">
    <location>
        <begin position="5"/>
        <end position="137"/>
    </location>
</feature>
<dbReference type="PROSITE" id="PS01117">
    <property type="entry name" value="HTH_MARR_1"/>
    <property type="match status" value="1"/>
</dbReference>
<protein>
    <submittedName>
        <fullName evidence="5">MarR family transcriptional regulator</fullName>
    </submittedName>
</protein>
<keyword evidence="6" id="KW-1185">Reference proteome</keyword>
<evidence type="ECO:0000313" key="6">
    <source>
        <dbReference type="Proteomes" id="UP000712157"/>
    </source>
</evidence>
<dbReference type="PROSITE" id="PS50995">
    <property type="entry name" value="HTH_MARR_2"/>
    <property type="match status" value="1"/>
</dbReference>
<keyword evidence="2" id="KW-0238">DNA-binding</keyword>
<dbReference type="Pfam" id="PF01047">
    <property type="entry name" value="MarR"/>
    <property type="match status" value="1"/>
</dbReference>
<dbReference type="GO" id="GO:0003700">
    <property type="term" value="F:DNA-binding transcription factor activity"/>
    <property type="evidence" value="ECO:0007669"/>
    <property type="project" value="InterPro"/>
</dbReference>
<evidence type="ECO:0000259" key="4">
    <source>
        <dbReference type="PROSITE" id="PS50995"/>
    </source>
</evidence>
<dbReference type="InterPro" id="IPR036390">
    <property type="entry name" value="WH_DNA-bd_sf"/>
</dbReference>
<keyword evidence="3" id="KW-0804">Transcription</keyword>
<evidence type="ECO:0000256" key="2">
    <source>
        <dbReference type="ARBA" id="ARBA00023125"/>
    </source>
</evidence>
<evidence type="ECO:0000256" key="1">
    <source>
        <dbReference type="ARBA" id="ARBA00023015"/>
    </source>
</evidence>
<dbReference type="PANTHER" id="PTHR42756">
    <property type="entry name" value="TRANSCRIPTIONAL REGULATOR, MARR"/>
    <property type="match status" value="1"/>
</dbReference>
<keyword evidence="1" id="KW-0805">Transcription regulation</keyword>
<dbReference type="Gene3D" id="1.10.10.10">
    <property type="entry name" value="Winged helix-like DNA-binding domain superfamily/Winged helix DNA-binding domain"/>
    <property type="match status" value="1"/>
</dbReference>
<dbReference type="SMART" id="SM00347">
    <property type="entry name" value="HTH_MARR"/>
    <property type="match status" value="1"/>
</dbReference>
<dbReference type="SUPFAM" id="SSF46785">
    <property type="entry name" value="Winged helix' DNA-binding domain"/>
    <property type="match status" value="1"/>
</dbReference>
<dbReference type="PRINTS" id="PR00598">
    <property type="entry name" value="HTHMARR"/>
</dbReference>
<dbReference type="PANTHER" id="PTHR42756:SF1">
    <property type="entry name" value="TRANSCRIPTIONAL REPRESSOR OF EMRAB OPERON"/>
    <property type="match status" value="1"/>
</dbReference>
<dbReference type="InterPro" id="IPR000835">
    <property type="entry name" value="HTH_MarR-typ"/>
</dbReference>
<reference evidence="5" key="1">
    <citation type="submission" date="2021-06" db="EMBL/GenBank/DDBJ databases">
        <title>Description of novel taxa of the family Lachnospiraceae.</title>
        <authorList>
            <person name="Chaplin A.V."/>
            <person name="Sokolova S.R."/>
            <person name="Pikina A.P."/>
            <person name="Korzhanova M."/>
            <person name="Belova V."/>
            <person name="Korostin D."/>
            <person name="Efimov B.A."/>
        </authorList>
    </citation>
    <scope>NUCLEOTIDE SEQUENCE</scope>
    <source>
        <strain evidence="5">ASD5720</strain>
    </source>
</reference>